<accession>A0A918JS59</accession>
<comment type="caution">
    <text evidence="3">The sequence shown here is derived from an EMBL/GenBank/DDBJ whole genome shotgun (WGS) entry which is preliminary data.</text>
</comment>
<organism evidence="3 4">
    <name type="scientific">Alteromonas halophila</name>
    <dbReference type="NCBI Taxonomy" id="516698"/>
    <lineage>
        <taxon>Bacteria</taxon>
        <taxon>Pseudomonadati</taxon>
        <taxon>Pseudomonadota</taxon>
        <taxon>Gammaproteobacteria</taxon>
        <taxon>Alteromonadales</taxon>
        <taxon>Alteromonadaceae</taxon>
        <taxon>Alteromonas/Salinimonas group</taxon>
        <taxon>Alteromonas</taxon>
    </lineage>
</organism>
<protein>
    <recommendedName>
        <fullName evidence="2">DUF2726 domain-containing protein</fullName>
    </recommendedName>
</protein>
<dbReference type="Proteomes" id="UP000631300">
    <property type="component" value="Unassembled WGS sequence"/>
</dbReference>
<reference evidence="3" key="1">
    <citation type="journal article" date="2014" name="Int. J. Syst. Evol. Microbiol.">
        <title>Complete genome sequence of Corynebacterium casei LMG S-19264T (=DSM 44701T), isolated from a smear-ripened cheese.</title>
        <authorList>
            <consortium name="US DOE Joint Genome Institute (JGI-PGF)"/>
            <person name="Walter F."/>
            <person name="Albersmeier A."/>
            <person name="Kalinowski J."/>
            <person name="Ruckert C."/>
        </authorList>
    </citation>
    <scope>NUCLEOTIDE SEQUENCE</scope>
    <source>
        <strain evidence="3">KCTC 22164</strain>
    </source>
</reference>
<dbReference type="RefSeq" id="WP_189408548.1">
    <property type="nucleotide sequence ID" value="NZ_BMXP01000017.1"/>
</dbReference>
<evidence type="ECO:0000313" key="4">
    <source>
        <dbReference type="Proteomes" id="UP000631300"/>
    </source>
</evidence>
<evidence type="ECO:0000259" key="2">
    <source>
        <dbReference type="Pfam" id="PF10881"/>
    </source>
</evidence>
<dbReference type="AlphaFoldDB" id="A0A918JS59"/>
<feature type="domain" description="DUF2726" evidence="2">
    <location>
        <begin position="35"/>
        <end position="156"/>
    </location>
</feature>
<proteinExistence type="predicted"/>
<name>A0A918JS59_9ALTE</name>
<dbReference type="EMBL" id="BMXP01000017">
    <property type="protein sequence ID" value="GGW97822.1"/>
    <property type="molecule type" value="Genomic_DNA"/>
</dbReference>
<feature type="region of interest" description="Disordered" evidence="1">
    <location>
        <begin position="168"/>
        <end position="195"/>
    </location>
</feature>
<gene>
    <name evidence="3" type="ORF">GCM10007391_34750</name>
</gene>
<evidence type="ECO:0000313" key="3">
    <source>
        <dbReference type="EMBL" id="GGW97822.1"/>
    </source>
</evidence>
<reference evidence="3" key="2">
    <citation type="submission" date="2020-09" db="EMBL/GenBank/DDBJ databases">
        <authorList>
            <person name="Sun Q."/>
            <person name="Kim S."/>
        </authorList>
    </citation>
    <scope>NUCLEOTIDE SEQUENCE</scope>
    <source>
        <strain evidence="3">KCTC 22164</strain>
    </source>
</reference>
<keyword evidence="4" id="KW-1185">Reference proteome</keyword>
<dbReference type="Pfam" id="PF10881">
    <property type="entry name" value="DUF2726"/>
    <property type="match status" value="1"/>
</dbReference>
<evidence type="ECO:0000256" key="1">
    <source>
        <dbReference type="SAM" id="MobiDB-lite"/>
    </source>
</evidence>
<feature type="compositionally biased region" description="Low complexity" evidence="1">
    <location>
        <begin position="186"/>
        <end position="195"/>
    </location>
</feature>
<sequence>MELAIILMMLLMVVAVGAMKLSDNGVTFPFRQKPQLFTPVEHTFLKLIEQAVGQEFRIVCRVRLSDVITVRQQANKKKASMALSRAAARQLDFVLCDREDMRPILAIDLVHSQGKDGYKTQKDWFVTGALDAAGVPHARIKVKSGYSVEDIRECLENKLIPYRRVQQKLAQTPTHNPKTPKRPTRPLRSSRAQAA</sequence>
<dbReference type="InterPro" id="IPR024402">
    <property type="entry name" value="DUF2726"/>
</dbReference>